<dbReference type="Gene3D" id="1.25.40.10">
    <property type="entry name" value="Tetratricopeptide repeat domain"/>
    <property type="match status" value="1"/>
</dbReference>
<organism evidence="1 2">
    <name type="scientific">Plasmopara halstedii</name>
    <name type="common">Downy mildew of sunflower</name>
    <dbReference type="NCBI Taxonomy" id="4781"/>
    <lineage>
        <taxon>Eukaryota</taxon>
        <taxon>Sar</taxon>
        <taxon>Stramenopiles</taxon>
        <taxon>Oomycota</taxon>
        <taxon>Peronosporomycetes</taxon>
        <taxon>Peronosporales</taxon>
        <taxon>Peronosporaceae</taxon>
        <taxon>Plasmopara</taxon>
    </lineage>
</organism>
<dbReference type="RefSeq" id="XP_024585798.1">
    <property type="nucleotide sequence ID" value="XM_024720617.1"/>
</dbReference>
<name>A0A0P1B3U1_PLAHL</name>
<evidence type="ECO:0000313" key="2">
    <source>
        <dbReference type="Proteomes" id="UP000054928"/>
    </source>
</evidence>
<reference evidence="2" key="1">
    <citation type="submission" date="2014-09" db="EMBL/GenBank/DDBJ databases">
        <authorList>
            <person name="Sharma Rahul"/>
            <person name="Thines Marco"/>
        </authorList>
    </citation>
    <scope>NUCLEOTIDE SEQUENCE [LARGE SCALE GENOMIC DNA]</scope>
</reference>
<proteinExistence type="predicted"/>
<keyword evidence="2" id="KW-1185">Reference proteome</keyword>
<dbReference type="OrthoDB" id="64326at2759"/>
<dbReference type="AlphaFoldDB" id="A0A0P1B3U1"/>
<accession>A0A0P1B3U1</accession>
<protein>
    <submittedName>
        <fullName evidence="1">Tetratricopeptide-like helical</fullName>
    </submittedName>
</protein>
<evidence type="ECO:0000313" key="1">
    <source>
        <dbReference type="EMBL" id="CEG49429.1"/>
    </source>
</evidence>
<sequence>MVAAGVTGVHFYKKKLQQALRCSRRAYILVQDTNPHDRHLFKLAFSIAAQFESLKSSMLALRYYRDALELNPLEPNVAKKD</sequence>
<dbReference type="InterPro" id="IPR011990">
    <property type="entry name" value="TPR-like_helical_dom_sf"/>
</dbReference>
<dbReference type="Proteomes" id="UP000054928">
    <property type="component" value="Unassembled WGS sequence"/>
</dbReference>
<dbReference type="EMBL" id="CCYD01003055">
    <property type="protein sequence ID" value="CEG49429.1"/>
    <property type="molecule type" value="Genomic_DNA"/>
</dbReference>
<dbReference type="GeneID" id="36402248"/>